<dbReference type="InterPro" id="IPR011009">
    <property type="entry name" value="Kinase-like_dom_sf"/>
</dbReference>
<evidence type="ECO:0000313" key="2">
    <source>
        <dbReference type="EMBL" id="ATL31433.1"/>
    </source>
</evidence>
<evidence type="ECO:0000259" key="1">
    <source>
        <dbReference type="Pfam" id="PF01636"/>
    </source>
</evidence>
<keyword evidence="2" id="KW-0808">Transferase</keyword>
<feature type="domain" description="Aminoglycoside phosphotransferase" evidence="1">
    <location>
        <begin position="25"/>
        <end position="258"/>
    </location>
</feature>
<dbReference type="PANTHER" id="PTHR21310:SF42">
    <property type="entry name" value="BIFUNCTIONAL AAC_APH"/>
    <property type="match status" value="1"/>
</dbReference>
<proteinExistence type="predicted"/>
<keyword evidence="3" id="KW-1185">Reference proteome</keyword>
<dbReference type="Pfam" id="PF01636">
    <property type="entry name" value="APH"/>
    <property type="match status" value="1"/>
</dbReference>
<dbReference type="GO" id="GO:0016740">
    <property type="term" value="F:transferase activity"/>
    <property type="evidence" value="ECO:0007669"/>
    <property type="project" value="UniProtKB-KW"/>
</dbReference>
<dbReference type="PANTHER" id="PTHR21310">
    <property type="entry name" value="AMINOGLYCOSIDE PHOSPHOTRANSFERASE-RELATED-RELATED"/>
    <property type="match status" value="1"/>
</dbReference>
<accession>A0A291QJ02</accession>
<dbReference type="Proteomes" id="UP000221011">
    <property type="component" value="Chromosome"/>
</dbReference>
<dbReference type="InterPro" id="IPR002575">
    <property type="entry name" value="Aminoglycoside_PTrfase"/>
</dbReference>
<evidence type="ECO:0000313" key="3">
    <source>
        <dbReference type="Proteomes" id="UP000221011"/>
    </source>
</evidence>
<dbReference type="AlphaFoldDB" id="A0A291QJ02"/>
<reference evidence="2 3" key="1">
    <citation type="submission" date="2017-08" db="EMBL/GenBank/DDBJ databases">
        <title>Complete Genome Sequence of Streptomyces formicae KY5, the formicamycin producer.</title>
        <authorList>
            <person name="Holmes N.A."/>
            <person name="Devine R."/>
            <person name="Qin Z."/>
            <person name="Seipke R.F."/>
            <person name="Wilkinson B."/>
            <person name="Hutchings M.I."/>
        </authorList>
    </citation>
    <scope>NUCLEOTIDE SEQUENCE [LARGE SCALE GENOMIC DNA]</scope>
    <source>
        <strain evidence="2 3">KY5</strain>
    </source>
</reference>
<dbReference type="SUPFAM" id="SSF56112">
    <property type="entry name" value="Protein kinase-like (PK-like)"/>
    <property type="match status" value="1"/>
</dbReference>
<dbReference type="RefSeq" id="WP_098245564.1">
    <property type="nucleotide sequence ID" value="NZ_CP022685.1"/>
</dbReference>
<dbReference type="InterPro" id="IPR051678">
    <property type="entry name" value="AGP_Transferase"/>
</dbReference>
<gene>
    <name evidence="2" type="ORF">KY5_6415c</name>
</gene>
<protein>
    <submittedName>
        <fullName evidence="2">Aminoglycoside phosphotransferase</fullName>
    </submittedName>
</protein>
<dbReference type="Gene3D" id="3.90.1200.10">
    <property type="match status" value="1"/>
</dbReference>
<sequence>MTEVDVELVRSLLRERQPDLAELSLRLVDGGWDNQLWRLGEELAVRLPRTPRGPDLLRKEYAWLPALAPRLPLPVPVPVRISEPSARFPQPWTVAAWVPGEPADKTVISRTADAAGALADFLRALHEEAPAEAPASADRGVPLKSHAAGFDAAFEEMTAAESLPSGAVDTLRDIWEDALAAPAWEGPPLWLHGDLHPANVVVADGTLAGVIDFGEVCAGDPATDLASAWQLLPEGGAAPFLTAYARADEAMVRRAKGWALRTSLGLLSVGRAGERGLPGGKTTWGTAGRSTLKRLLASV</sequence>
<dbReference type="CDD" id="cd05155">
    <property type="entry name" value="APH_ChoK_like_1"/>
    <property type="match status" value="1"/>
</dbReference>
<dbReference type="EMBL" id="CP022685">
    <property type="protein sequence ID" value="ATL31433.1"/>
    <property type="molecule type" value="Genomic_DNA"/>
</dbReference>
<dbReference type="Gene3D" id="3.30.200.20">
    <property type="entry name" value="Phosphorylase Kinase, domain 1"/>
    <property type="match status" value="1"/>
</dbReference>
<dbReference type="KEGG" id="sfk:KY5_6415c"/>
<organism evidence="2 3">
    <name type="scientific">Streptomyces formicae</name>
    <dbReference type="NCBI Taxonomy" id="1616117"/>
    <lineage>
        <taxon>Bacteria</taxon>
        <taxon>Bacillati</taxon>
        <taxon>Actinomycetota</taxon>
        <taxon>Actinomycetes</taxon>
        <taxon>Kitasatosporales</taxon>
        <taxon>Streptomycetaceae</taxon>
        <taxon>Streptomyces</taxon>
    </lineage>
</organism>
<name>A0A291QJ02_9ACTN</name>